<feature type="transmembrane region" description="Helical" evidence="2">
    <location>
        <begin position="38"/>
        <end position="60"/>
    </location>
</feature>
<accession>A0A4S4G2Z9</accession>
<dbReference type="RefSeq" id="WP_136433411.1">
    <property type="nucleotide sequence ID" value="NZ_QZEA01000005.1"/>
</dbReference>
<dbReference type="GO" id="GO:0005886">
    <property type="term" value="C:plasma membrane"/>
    <property type="evidence" value="ECO:0007669"/>
    <property type="project" value="InterPro"/>
</dbReference>
<evidence type="ECO:0000313" key="4">
    <source>
        <dbReference type="EMBL" id="THG37950.1"/>
    </source>
</evidence>
<dbReference type="PANTHER" id="PTHR10264:SF19">
    <property type="entry name" value="AT06885P-RELATED"/>
    <property type="match status" value="1"/>
</dbReference>
<gene>
    <name evidence="4" type="ORF">E5986_03575</name>
</gene>
<evidence type="ECO:0000256" key="2">
    <source>
        <dbReference type="SAM" id="Phobius"/>
    </source>
</evidence>
<keyword evidence="2" id="KW-0812">Transmembrane</keyword>
<sequence length="315" mass="34238">MRRQSNEAGPSENRSRRFRVAPDASTQVVEERASNAGVLLFSAVLFAAVFLVALGLGGLVAGVVTLPGIAVAAVAAALGTASCHVAQQWERVVVLRLGRFNRVSGPGLFWTWPVVEANTLRVDTRTRVTTFYAEETLTADLVPLDVDAVLFWHVWDAKAACLEVGDFTRAVEMAAQTALRDAIGRAGAAEVAIRREQLDRELKRVLEEKTAPWGVTVLSVEVRDILLPRELQEAMSLEAQAEQRKKARIILMEAEQDVFETLAEMEDLVGGPEAVGRLRAMHLLNESLREGKGTVVIPSAFAEGFNEGLGDLLKG</sequence>
<evidence type="ECO:0000256" key="1">
    <source>
        <dbReference type="ARBA" id="ARBA00008164"/>
    </source>
</evidence>
<proteinExistence type="inferred from homology"/>
<dbReference type="InterPro" id="IPR036013">
    <property type="entry name" value="Band_7/SPFH_dom_sf"/>
</dbReference>
<dbReference type="AlphaFoldDB" id="A0A4S4G2Z9"/>
<dbReference type="Gene3D" id="3.30.479.30">
    <property type="entry name" value="Band 7 domain"/>
    <property type="match status" value="1"/>
</dbReference>
<name>A0A4S4G2Z9_9ACTN</name>
<dbReference type="SUPFAM" id="SSF117892">
    <property type="entry name" value="Band 7/SPFH domain"/>
    <property type="match status" value="1"/>
</dbReference>
<dbReference type="PANTHER" id="PTHR10264">
    <property type="entry name" value="BAND 7 PROTEIN-RELATED"/>
    <property type="match status" value="1"/>
</dbReference>
<feature type="transmembrane region" description="Helical" evidence="2">
    <location>
        <begin position="66"/>
        <end position="86"/>
    </location>
</feature>
<keyword evidence="2" id="KW-0472">Membrane</keyword>
<dbReference type="SMART" id="SM00244">
    <property type="entry name" value="PHB"/>
    <property type="match status" value="1"/>
</dbReference>
<dbReference type="CDD" id="cd13775">
    <property type="entry name" value="SPFH_eoslipins_u3"/>
    <property type="match status" value="1"/>
</dbReference>
<comment type="caution">
    <text evidence="4">The sequence shown here is derived from an EMBL/GenBank/DDBJ whole genome shotgun (WGS) entry which is preliminary data.</text>
</comment>
<dbReference type="InterPro" id="IPR001972">
    <property type="entry name" value="Stomatin_HflK_fam"/>
</dbReference>
<comment type="similarity">
    <text evidence="1">Belongs to the band 7/mec-2 family.</text>
</comment>
<feature type="domain" description="Band 7" evidence="3">
    <location>
        <begin position="81"/>
        <end position="239"/>
    </location>
</feature>
<dbReference type="InterPro" id="IPR043202">
    <property type="entry name" value="Band-7_stomatin-like"/>
</dbReference>
<dbReference type="Gene3D" id="6.10.250.2090">
    <property type="match status" value="1"/>
</dbReference>
<dbReference type="FunFam" id="3.30.479.30:FF:000004">
    <property type="entry name" value="Putative membrane protease family, stomatin"/>
    <property type="match status" value="1"/>
</dbReference>
<dbReference type="GO" id="GO:0098552">
    <property type="term" value="C:side of membrane"/>
    <property type="evidence" value="ECO:0007669"/>
    <property type="project" value="UniProtKB-ARBA"/>
</dbReference>
<keyword evidence="2" id="KW-1133">Transmembrane helix</keyword>
<protein>
    <submittedName>
        <fullName evidence="4">Slipin family protein</fullName>
    </submittedName>
</protein>
<dbReference type="EMBL" id="SSTJ01000003">
    <property type="protein sequence ID" value="THG37950.1"/>
    <property type="molecule type" value="Genomic_DNA"/>
</dbReference>
<dbReference type="Proteomes" id="UP000308978">
    <property type="component" value="Unassembled WGS sequence"/>
</dbReference>
<evidence type="ECO:0000259" key="3">
    <source>
        <dbReference type="SMART" id="SM00244"/>
    </source>
</evidence>
<dbReference type="InterPro" id="IPR001107">
    <property type="entry name" value="Band_7"/>
</dbReference>
<dbReference type="PRINTS" id="PR00721">
    <property type="entry name" value="STOMATIN"/>
</dbReference>
<dbReference type="Pfam" id="PF01145">
    <property type="entry name" value="Band_7"/>
    <property type="match status" value="1"/>
</dbReference>
<reference evidence="4 5" key="1">
    <citation type="submission" date="2019-04" db="EMBL/GenBank/DDBJ databases">
        <title>Microbes associate with the intestines of laboratory mice.</title>
        <authorList>
            <person name="Navarre W."/>
            <person name="Wong E."/>
            <person name="Huang K.C."/>
            <person name="Tropini C."/>
            <person name="Ng K."/>
            <person name="Yu B."/>
        </authorList>
    </citation>
    <scope>NUCLEOTIDE SEQUENCE [LARGE SCALE GENOMIC DNA]</scope>
    <source>
        <strain evidence="4 5">NM80_B27</strain>
    </source>
</reference>
<organism evidence="4 5">
    <name type="scientific">Adlercreutzia caecimuris</name>
    <dbReference type="NCBI Taxonomy" id="671266"/>
    <lineage>
        <taxon>Bacteria</taxon>
        <taxon>Bacillati</taxon>
        <taxon>Actinomycetota</taxon>
        <taxon>Coriobacteriia</taxon>
        <taxon>Eggerthellales</taxon>
        <taxon>Eggerthellaceae</taxon>
        <taxon>Adlercreutzia</taxon>
    </lineage>
</organism>
<evidence type="ECO:0000313" key="5">
    <source>
        <dbReference type="Proteomes" id="UP000308978"/>
    </source>
</evidence>